<dbReference type="Proteomes" id="UP000093514">
    <property type="component" value="Unassembled WGS sequence"/>
</dbReference>
<evidence type="ECO:0000313" key="1">
    <source>
        <dbReference type="EMBL" id="OCL26302.1"/>
    </source>
</evidence>
<keyword evidence="2" id="KW-1185">Reference proteome</keyword>
<dbReference type="EMBL" id="LWDV01000009">
    <property type="protein sequence ID" value="OCL26302.1"/>
    <property type="molecule type" value="Genomic_DNA"/>
</dbReference>
<evidence type="ECO:0000313" key="2">
    <source>
        <dbReference type="Proteomes" id="UP000093514"/>
    </source>
</evidence>
<organism evidence="1 2">
    <name type="scientific">Orenia metallireducens</name>
    <dbReference type="NCBI Taxonomy" id="1413210"/>
    <lineage>
        <taxon>Bacteria</taxon>
        <taxon>Bacillati</taxon>
        <taxon>Bacillota</taxon>
        <taxon>Clostridia</taxon>
        <taxon>Halanaerobiales</taxon>
        <taxon>Halobacteroidaceae</taxon>
        <taxon>Orenia</taxon>
    </lineage>
</organism>
<name>A0A1C0A7U3_9FIRM</name>
<sequence length="76" mass="8604">MNSNVEILIDKIEFNYNKVSHGGFGKHYFPSEIKTKYRVIIGGKNVIQGDYLADADEINLNNLEGAIKNSIKNFLE</sequence>
<accession>A0A1C0A7U3</accession>
<gene>
    <name evidence="1" type="ORF">U472_09835</name>
</gene>
<reference evidence="2" key="1">
    <citation type="submission" date="2016-07" db="EMBL/GenBank/DDBJ databases">
        <authorList>
            <person name="Florea S."/>
            <person name="Webb J.S."/>
            <person name="Jaromczyk J."/>
            <person name="Schardl C.L."/>
        </authorList>
    </citation>
    <scope>NUCLEOTIDE SEQUENCE [LARGE SCALE GENOMIC DNA]</scope>
    <source>
        <strain evidence="2">Z6</strain>
    </source>
</reference>
<proteinExistence type="predicted"/>
<dbReference type="AlphaFoldDB" id="A0A1C0A7U3"/>
<reference evidence="1 2" key="2">
    <citation type="submission" date="2016-08" db="EMBL/GenBank/DDBJ databases">
        <title>Orenia metallireducens sp. nov. strain Z6, a Novel Metal-reducing Firmicute from the Deep Subsurface.</title>
        <authorList>
            <person name="Maxim B.I."/>
            <person name="Kenneth K."/>
            <person name="Flynn T.M."/>
            <person name="Oloughlin E.J."/>
            <person name="Locke R.A."/>
            <person name="Weber J.R."/>
            <person name="Egan S.M."/>
            <person name="Mackie R.I."/>
            <person name="Cann I.K."/>
        </authorList>
    </citation>
    <scope>NUCLEOTIDE SEQUENCE [LARGE SCALE GENOMIC DNA]</scope>
    <source>
        <strain evidence="1 2">Z6</strain>
    </source>
</reference>
<dbReference type="RefSeq" id="WP_068717986.1">
    <property type="nucleotide sequence ID" value="NZ_LWDV01000009.1"/>
</dbReference>
<comment type="caution">
    <text evidence="1">The sequence shown here is derived from an EMBL/GenBank/DDBJ whole genome shotgun (WGS) entry which is preliminary data.</text>
</comment>
<protein>
    <submittedName>
        <fullName evidence="1">Uncharacterized protein</fullName>
    </submittedName>
</protein>